<proteinExistence type="predicted"/>
<dbReference type="OrthoDB" id="1896086at2759"/>
<evidence type="ECO:0000256" key="1">
    <source>
        <dbReference type="SAM" id="SignalP"/>
    </source>
</evidence>
<dbReference type="Proteomes" id="UP000285146">
    <property type="component" value="Unassembled WGS sequence"/>
</dbReference>
<sequence>MHLYLYFSAALTASAAYLPLDSRTDKPHADIQEHMGDALTAATADRTAGIGAEFETPTLKLQHSGCSKADTDKLKRVVIGAHKDTNWELTADTTAHAGELHAEYILDGTKIKVGSGAAARAGAAIAKDFIDWSPWKHVNDPIKVGTGTCNPWKLPGVRSDLQAEKVQWDAQVTVPMPLEALYSLMRDQVQEKNNGNILSNVETRTNGKKAGGTQNLVLVTKGFFKSKPNGIEEDKVTDDVLGFCSLVLSYAKNAGHLQPDESPKKITSFMPRTEFGTIFKQVQSKIPGDLFDLFNTLACYKRSKTSANKIVTVIDKDFCSGTVSKPVPGTKLKNLEFKNSAKSVNIKTWIDGISAGTAAKDQLSVFDESIDGSIGGLKSATEKVFNTQRQVPLFEFRDLVEMPITSGFQKFMADVDEDVQRLHKTYATAP</sequence>
<reference evidence="2 3" key="1">
    <citation type="submission" date="2015-09" db="EMBL/GenBank/DDBJ databases">
        <title>Host preference determinants of Valsa canker pathogens revealed by comparative genomics.</title>
        <authorList>
            <person name="Yin Z."/>
            <person name="Huang L."/>
        </authorList>
    </citation>
    <scope>NUCLEOTIDE SEQUENCE [LARGE SCALE GENOMIC DNA]</scope>
    <source>
        <strain evidence="2 3">SXYLt</strain>
    </source>
</reference>
<keyword evidence="3" id="KW-1185">Reference proteome</keyword>
<protein>
    <submittedName>
        <fullName evidence="2">Uncharacterized protein</fullName>
    </submittedName>
</protein>
<keyword evidence="1" id="KW-0732">Signal</keyword>
<dbReference type="AlphaFoldDB" id="A0A423XCA0"/>
<dbReference type="InParanoid" id="A0A423XCA0"/>
<feature type="chain" id="PRO_5019147989" evidence="1">
    <location>
        <begin position="17"/>
        <end position="430"/>
    </location>
</feature>
<gene>
    <name evidence="2" type="ORF">VPNG_04610</name>
</gene>
<accession>A0A423XCA0</accession>
<name>A0A423XCA0_9PEZI</name>
<feature type="signal peptide" evidence="1">
    <location>
        <begin position="1"/>
        <end position="16"/>
    </location>
</feature>
<comment type="caution">
    <text evidence="2">The sequence shown here is derived from an EMBL/GenBank/DDBJ whole genome shotgun (WGS) entry which is preliminary data.</text>
</comment>
<organism evidence="2 3">
    <name type="scientific">Cytospora leucostoma</name>
    <dbReference type="NCBI Taxonomy" id="1230097"/>
    <lineage>
        <taxon>Eukaryota</taxon>
        <taxon>Fungi</taxon>
        <taxon>Dikarya</taxon>
        <taxon>Ascomycota</taxon>
        <taxon>Pezizomycotina</taxon>
        <taxon>Sordariomycetes</taxon>
        <taxon>Sordariomycetidae</taxon>
        <taxon>Diaporthales</taxon>
        <taxon>Cytosporaceae</taxon>
        <taxon>Cytospora</taxon>
    </lineage>
</organism>
<evidence type="ECO:0000313" key="2">
    <source>
        <dbReference type="EMBL" id="ROW13591.1"/>
    </source>
</evidence>
<evidence type="ECO:0000313" key="3">
    <source>
        <dbReference type="Proteomes" id="UP000285146"/>
    </source>
</evidence>
<dbReference type="EMBL" id="LKEB01000018">
    <property type="protein sequence ID" value="ROW13591.1"/>
    <property type="molecule type" value="Genomic_DNA"/>
</dbReference>